<evidence type="ECO:0000313" key="2">
    <source>
        <dbReference type="EMBL" id="MBE8715828.1"/>
    </source>
</evidence>
<feature type="domain" description="GIY-YIG" evidence="1">
    <location>
        <begin position="174"/>
        <end position="268"/>
    </location>
</feature>
<dbReference type="InterPro" id="IPR035901">
    <property type="entry name" value="GIY-YIG_endonuc_sf"/>
</dbReference>
<gene>
    <name evidence="2" type="ORF">C4F51_01330</name>
</gene>
<dbReference type="EMBL" id="PRDL01000001">
    <property type="protein sequence ID" value="MBE8715828.1"/>
    <property type="molecule type" value="Genomic_DNA"/>
</dbReference>
<proteinExistence type="predicted"/>
<organism evidence="2 3">
    <name type="scientific">Cellvibrio polysaccharolyticus</name>
    <dbReference type="NCBI Taxonomy" id="2082724"/>
    <lineage>
        <taxon>Bacteria</taxon>
        <taxon>Pseudomonadati</taxon>
        <taxon>Pseudomonadota</taxon>
        <taxon>Gammaproteobacteria</taxon>
        <taxon>Cellvibrionales</taxon>
        <taxon>Cellvibrionaceae</taxon>
        <taxon>Cellvibrio</taxon>
    </lineage>
</organism>
<dbReference type="AlphaFoldDB" id="A0A928YU76"/>
<dbReference type="Gene3D" id="3.40.1440.10">
    <property type="entry name" value="GIY-YIG endonuclease"/>
    <property type="match status" value="1"/>
</dbReference>
<dbReference type="SUPFAM" id="SSF82771">
    <property type="entry name" value="GIY-YIG endonuclease"/>
    <property type="match status" value="1"/>
</dbReference>
<evidence type="ECO:0000313" key="3">
    <source>
        <dbReference type="Proteomes" id="UP000652567"/>
    </source>
</evidence>
<comment type="caution">
    <text evidence="2">The sequence shown here is derived from an EMBL/GenBank/DDBJ whole genome shotgun (WGS) entry which is preliminary data.</text>
</comment>
<sequence>MDIHLNDILTFENPKDHKIHLANWNGEMHPLDVFVRDKEEWKGWNSWRSEKDDFNRRYIFSLMDYYHEPNEWLFGGVYEIVARLGTTRSKGYEVALTDQFSPYIGRLKLHWKRSGRAKSRKLENYLEEFRVSEILREEYTGALFCGYERINHDFHVLENIFQTSKPDWRAALLNVKGVYLIMDKSNGKKYVGSAYGTTGIWSRWHCYICNGHGHNDELTKLIKEKGKEYARKNFRFSLLEYRPMKTDDAEIFARESYWKEALLSRGEFGYNKN</sequence>
<protein>
    <submittedName>
        <fullName evidence="2">GIY-YIG nuclease family protein</fullName>
    </submittedName>
</protein>
<evidence type="ECO:0000259" key="1">
    <source>
        <dbReference type="PROSITE" id="PS50164"/>
    </source>
</evidence>
<dbReference type="Proteomes" id="UP000652567">
    <property type="component" value="Unassembled WGS sequence"/>
</dbReference>
<dbReference type="CDD" id="cd10446">
    <property type="entry name" value="GIY-YIG_unchar_1"/>
    <property type="match status" value="1"/>
</dbReference>
<keyword evidence="3" id="KW-1185">Reference proteome</keyword>
<accession>A0A928YU76</accession>
<reference evidence="2" key="1">
    <citation type="submission" date="2018-07" db="EMBL/GenBank/DDBJ databases">
        <title>Genome assembly of strain Ka43.</title>
        <authorList>
            <person name="Kukolya J."/>
            <person name="Nagy I."/>
            <person name="Horvath B."/>
            <person name="Toth A."/>
        </authorList>
    </citation>
    <scope>NUCLEOTIDE SEQUENCE</scope>
    <source>
        <strain evidence="2">KB43</strain>
    </source>
</reference>
<name>A0A928YU76_9GAMM</name>
<dbReference type="InterPro" id="IPR000305">
    <property type="entry name" value="GIY-YIG_endonuc"/>
</dbReference>
<dbReference type="PROSITE" id="PS50164">
    <property type="entry name" value="GIY_YIG"/>
    <property type="match status" value="1"/>
</dbReference>